<dbReference type="SUPFAM" id="SSF53098">
    <property type="entry name" value="Ribonuclease H-like"/>
    <property type="match status" value="1"/>
</dbReference>
<protein>
    <recommendedName>
        <fullName evidence="1">Integrase catalytic domain-containing protein</fullName>
    </recommendedName>
</protein>
<reference evidence="2 3" key="1">
    <citation type="journal article" date="2019" name="Sci. Rep.">
        <title>Orb-weaving spider Araneus ventricosus genome elucidates the spidroin gene catalogue.</title>
        <authorList>
            <person name="Kono N."/>
            <person name="Nakamura H."/>
            <person name="Ohtoshi R."/>
            <person name="Moran D.A.P."/>
            <person name="Shinohara A."/>
            <person name="Yoshida Y."/>
            <person name="Fujiwara M."/>
            <person name="Mori M."/>
            <person name="Tomita M."/>
            <person name="Arakawa K."/>
        </authorList>
    </citation>
    <scope>NUCLEOTIDE SEQUENCE [LARGE SCALE GENOMIC DNA]</scope>
</reference>
<dbReference type="InterPro" id="IPR012337">
    <property type="entry name" value="RNaseH-like_sf"/>
</dbReference>
<evidence type="ECO:0000313" key="3">
    <source>
        <dbReference type="Proteomes" id="UP000499080"/>
    </source>
</evidence>
<dbReference type="Gene3D" id="3.30.420.10">
    <property type="entry name" value="Ribonuclease H-like superfamily/Ribonuclease H"/>
    <property type="match status" value="1"/>
</dbReference>
<dbReference type="OrthoDB" id="6419861at2759"/>
<dbReference type="EMBL" id="BGPR01245923">
    <property type="protein sequence ID" value="GBM26026.1"/>
    <property type="molecule type" value="Genomic_DNA"/>
</dbReference>
<feature type="non-terminal residue" evidence="2">
    <location>
        <position position="1"/>
    </location>
</feature>
<gene>
    <name evidence="2" type="ORF">AVEN_117957_1</name>
</gene>
<dbReference type="Proteomes" id="UP000499080">
    <property type="component" value="Unassembled WGS sequence"/>
</dbReference>
<keyword evidence="3" id="KW-1185">Reference proteome</keyword>
<dbReference type="GO" id="GO:0003676">
    <property type="term" value="F:nucleic acid binding"/>
    <property type="evidence" value="ECO:0007669"/>
    <property type="project" value="InterPro"/>
</dbReference>
<dbReference type="GO" id="GO:0015074">
    <property type="term" value="P:DNA integration"/>
    <property type="evidence" value="ECO:0007669"/>
    <property type="project" value="InterPro"/>
</dbReference>
<feature type="domain" description="Integrase catalytic" evidence="1">
    <location>
        <begin position="1"/>
        <end position="90"/>
    </location>
</feature>
<evidence type="ECO:0000259" key="1">
    <source>
        <dbReference type="PROSITE" id="PS50994"/>
    </source>
</evidence>
<dbReference type="InterPro" id="IPR050951">
    <property type="entry name" value="Retrovirus_Pol_polyprotein"/>
</dbReference>
<dbReference type="InterPro" id="IPR036397">
    <property type="entry name" value="RNaseH_sf"/>
</dbReference>
<evidence type="ECO:0000313" key="2">
    <source>
        <dbReference type="EMBL" id="GBM26026.1"/>
    </source>
</evidence>
<sequence length="149" mass="16873">SLASENDSLCTTEESQNFLSKNGIRRIRVAPYHPLSNGQVERVVQTNKDAFKRIISGDWNQRLTSFLLTQFITPSAATGFSPAELLMKRRVRTVLDLLHPDLVENRKKKNEKMLDLRLSKGQLRSFSPNDAVYIKDNSSGQTWIPGTVI</sequence>
<accession>A0A4Y2ECK0</accession>
<dbReference type="InterPro" id="IPR001584">
    <property type="entry name" value="Integrase_cat-core"/>
</dbReference>
<organism evidence="2 3">
    <name type="scientific">Araneus ventricosus</name>
    <name type="common">Orbweaver spider</name>
    <name type="synonym">Epeira ventricosa</name>
    <dbReference type="NCBI Taxonomy" id="182803"/>
    <lineage>
        <taxon>Eukaryota</taxon>
        <taxon>Metazoa</taxon>
        <taxon>Ecdysozoa</taxon>
        <taxon>Arthropoda</taxon>
        <taxon>Chelicerata</taxon>
        <taxon>Arachnida</taxon>
        <taxon>Araneae</taxon>
        <taxon>Araneomorphae</taxon>
        <taxon>Entelegynae</taxon>
        <taxon>Araneoidea</taxon>
        <taxon>Araneidae</taxon>
        <taxon>Araneus</taxon>
    </lineage>
</organism>
<comment type="caution">
    <text evidence="2">The sequence shown here is derived from an EMBL/GenBank/DDBJ whole genome shotgun (WGS) entry which is preliminary data.</text>
</comment>
<name>A0A4Y2ECK0_ARAVE</name>
<dbReference type="AlphaFoldDB" id="A0A4Y2ECK0"/>
<proteinExistence type="predicted"/>
<dbReference type="PROSITE" id="PS50994">
    <property type="entry name" value="INTEGRASE"/>
    <property type="match status" value="1"/>
</dbReference>
<dbReference type="PANTHER" id="PTHR37984">
    <property type="entry name" value="PROTEIN CBG26694"/>
    <property type="match status" value="1"/>
</dbReference>
<dbReference type="PANTHER" id="PTHR37984:SF12">
    <property type="entry name" value="RIBONUCLEASE H"/>
    <property type="match status" value="1"/>
</dbReference>